<gene>
    <name evidence="1" type="ORF">CP500_021815</name>
</gene>
<keyword evidence="2" id="KW-1185">Reference proteome</keyword>
<sequence>MLSQPIFGDRSLTQAFYQAVIDRFDDPLSLSTQALLRECTLGFAPSPEGVKTFFLIAPTLEAAEQLIDKIESILERVGELMAGVGQVALCVMPAGSEALETVDPQNLEKVPTDCLACKFFSIMCDCETADR</sequence>
<dbReference type="EMBL" id="NXIB02000206">
    <property type="protein sequence ID" value="PHX53377.1"/>
    <property type="molecule type" value="Genomic_DNA"/>
</dbReference>
<dbReference type="AlphaFoldDB" id="A0A2G4EW19"/>
<proteinExistence type="predicted"/>
<name>A0A2G4EW19_9CYAN</name>
<accession>A0A2G4EW19</accession>
<reference evidence="1" key="1">
    <citation type="submission" date="2017-10" db="EMBL/GenBank/DDBJ databases">
        <title>Draft genome sequence of the planktic cyanobacteria Tychonema bourrellyi isolated from alpine lentic freshwater.</title>
        <authorList>
            <person name="Tett A."/>
            <person name="Armanini F."/>
            <person name="Asnicar F."/>
            <person name="Boscaini A."/>
            <person name="Pasolli E."/>
            <person name="Zolfo M."/>
            <person name="Donati C."/>
            <person name="Salmaso N."/>
            <person name="Segata N."/>
        </authorList>
    </citation>
    <scope>NUCLEOTIDE SEQUENCE</scope>
    <source>
        <strain evidence="1">FEM_GT703</strain>
    </source>
</reference>
<dbReference type="RefSeq" id="WP_096829573.1">
    <property type="nucleotide sequence ID" value="NZ_NXIB02000206.1"/>
</dbReference>
<protein>
    <submittedName>
        <fullName evidence="1">Uncharacterized protein</fullName>
    </submittedName>
</protein>
<evidence type="ECO:0000313" key="2">
    <source>
        <dbReference type="Proteomes" id="UP000226442"/>
    </source>
</evidence>
<dbReference type="Proteomes" id="UP000226442">
    <property type="component" value="Unassembled WGS sequence"/>
</dbReference>
<comment type="caution">
    <text evidence="1">The sequence shown here is derived from an EMBL/GenBank/DDBJ whole genome shotgun (WGS) entry which is preliminary data.</text>
</comment>
<organism evidence="1 2">
    <name type="scientific">Tychonema bourrellyi FEM_GT703</name>
    <dbReference type="NCBI Taxonomy" id="2040638"/>
    <lineage>
        <taxon>Bacteria</taxon>
        <taxon>Bacillati</taxon>
        <taxon>Cyanobacteriota</taxon>
        <taxon>Cyanophyceae</taxon>
        <taxon>Oscillatoriophycideae</taxon>
        <taxon>Oscillatoriales</taxon>
        <taxon>Microcoleaceae</taxon>
        <taxon>Tychonema</taxon>
    </lineage>
</organism>
<dbReference type="OrthoDB" id="464560at2"/>
<evidence type="ECO:0000313" key="1">
    <source>
        <dbReference type="EMBL" id="PHX53377.1"/>
    </source>
</evidence>